<feature type="chain" id="PRO_5033003401" evidence="3">
    <location>
        <begin position="33"/>
        <end position="164"/>
    </location>
</feature>
<feature type="transmembrane region" description="Helical" evidence="2">
    <location>
        <begin position="97"/>
        <end position="115"/>
    </location>
</feature>
<keyword evidence="2" id="KW-0812">Transmembrane</keyword>
<feature type="signal peptide" evidence="3">
    <location>
        <begin position="1"/>
        <end position="32"/>
    </location>
</feature>
<protein>
    <submittedName>
        <fullName evidence="4">Uncharacterized protein</fullName>
    </submittedName>
</protein>
<keyword evidence="2" id="KW-0472">Membrane</keyword>
<evidence type="ECO:0000313" key="5">
    <source>
        <dbReference type="Proteomes" id="UP000657918"/>
    </source>
</evidence>
<evidence type="ECO:0000256" key="2">
    <source>
        <dbReference type="SAM" id="Phobius"/>
    </source>
</evidence>
<evidence type="ECO:0000313" key="4">
    <source>
        <dbReference type="EMBL" id="KAF9681290.1"/>
    </source>
</evidence>
<feature type="region of interest" description="Disordered" evidence="1">
    <location>
        <begin position="128"/>
        <end position="164"/>
    </location>
</feature>
<name>A0A835MXV9_9ROSI</name>
<keyword evidence="2" id="KW-1133">Transmembrane helix</keyword>
<gene>
    <name evidence="4" type="ORF">SADUNF_Sadunf06G0210400</name>
</gene>
<keyword evidence="5" id="KW-1185">Reference proteome</keyword>
<organism evidence="4 5">
    <name type="scientific">Salix dunnii</name>
    <dbReference type="NCBI Taxonomy" id="1413687"/>
    <lineage>
        <taxon>Eukaryota</taxon>
        <taxon>Viridiplantae</taxon>
        <taxon>Streptophyta</taxon>
        <taxon>Embryophyta</taxon>
        <taxon>Tracheophyta</taxon>
        <taxon>Spermatophyta</taxon>
        <taxon>Magnoliopsida</taxon>
        <taxon>eudicotyledons</taxon>
        <taxon>Gunneridae</taxon>
        <taxon>Pentapetalae</taxon>
        <taxon>rosids</taxon>
        <taxon>fabids</taxon>
        <taxon>Malpighiales</taxon>
        <taxon>Salicaceae</taxon>
        <taxon>Saliceae</taxon>
        <taxon>Salix</taxon>
    </lineage>
</organism>
<dbReference type="EMBL" id="JADGMS010000006">
    <property type="protein sequence ID" value="KAF9681290.1"/>
    <property type="molecule type" value="Genomic_DNA"/>
</dbReference>
<keyword evidence="3" id="KW-0732">Signal</keyword>
<accession>A0A835MXV9</accession>
<comment type="caution">
    <text evidence="4">The sequence shown here is derived from an EMBL/GenBank/DDBJ whole genome shotgun (WGS) entry which is preliminary data.</text>
</comment>
<reference evidence="4 5" key="1">
    <citation type="submission" date="2020-10" db="EMBL/GenBank/DDBJ databases">
        <title>Plant Genome Project.</title>
        <authorList>
            <person name="Zhang R.-G."/>
        </authorList>
    </citation>
    <scope>NUCLEOTIDE SEQUENCE [LARGE SCALE GENOMIC DNA]</scope>
    <source>
        <strain evidence="4">FAFU-HL-1</strain>
        <tissue evidence="4">Leaf</tissue>
    </source>
</reference>
<dbReference type="Proteomes" id="UP000657918">
    <property type="component" value="Unassembled WGS sequence"/>
</dbReference>
<evidence type="ECO:0000256" key="3">
    <source>
        <dbReference type="SAM" id="SignalP"/>
    </source>
</evidence>
<dbReference type="AlphaFoldDB" id="A0A835MXV9"/>
<sequence>MNMCEKSLFLRAKTTIILFMILLSASSDIVAAARTSPSVTPRIQFETSTTYATLTNRPIQPAGPYPCSYLPGDTQCKPPKIILLVEMVKPLFQGSKATILLVLLILAAIATLVMATRPSSPMTRKTRFGAGSMFFPQDNRPVQPSDPNPCSYLPGPGQCKPPPI</sequence>
<evidence type="ECO:0000256" key="1">
    <source>
        <dbReference type="SAM" id="MobiDB-lite"/>
    </source>
</evidence>
<proteinExistence type="predicted"/>